<protein>
    <recommendedName>
        <fullName evidence="4">Lipoprotein</fullName>
    </recommendedName>
</protein>
<evidence type="ECO:0008006" key="4">
    <source>
        <dbReference type="Google" id="ProtNLM"/>
    </source>
</evidence>
<organism evidence="2 3">
    <name type="scientific">Allokutzneria multivorans</name>
    <dbReference type="NCBI Taxonomy" id="1142134"/>
    <lineage>
        <taxon>Bacteria</taxon>
        <taxon>Bacillati</taxon>
        <taxon>Actinomycetota</taxon>
        <taxon>Actinomycetes</taxon>
        <taxon>Pseudonocardiales</taxon>
        <taxon>Pseudonocardiaceae</taxon>
        <taxon>Allokutzneria</taxon>
    </lineage>
</organism>
<sequence length="187" mass="19872">MKTTPTTNTPTPRRRRTLAALAATVILLASACTPPNTPPTTEGPDALDARRTDRIAFGLCSAYTVAALSNNTFTDTGPADARTRAAEQFGTPAFIRAAQGEGRDPLWPVLTEHRARVETTTESAEDDPPPATAHNASTAVLAHRTATNDSGWTQRLPSLVVHCSLARSTAGWRIAEVTVADSDSEPR</sequence>
<name>A0ABP7SC97_9PSEU</name>
<evidence type="ECO:0000256" key="1">
    <source>
        <dbReference type="SAM" id="SignalP"/>
    </source>
</evidence>
<keyword evidence="1" id="KW-0732">Signal</keyword>
<dbReference type="EMBL" id="BAABAL010000012">
    <property type="protein sequence ID" value="GAA4009763.1"/>
    <property type="molecule type" value="Genomic_DNA"/>
</dbReference>
<feature type="chain" id="PRO_5046649357" description="Lipoprotein" evidence="1">
    <location>
        <begin position="32"/>
        <end position="187"/>
    </location>
</feature>
<proteinExistence type="predicted"/>
<feature type="signal peptide" evidence="1">
    <location>
        <begin position="1"/>
        <end position="31"/>
    </location>
</feature>
<evidence type="ECO:0000313" key="3">
    <source>
        <dbReference type="Proteomes" id="UP001501747"/>
    </source>
</evidence>
<gene>
    <name evidence="2" type="ORF">GCM10022247_34880</name>
</gene>
<dbReference type="RefSeq" id="WP_344875981.1">
    <property type="nucleotide sequence ID" value="NZ_BAABAL010000012.1"/>
</dbReference>
<evidence type="ECO:0000313" key="2">
    <source>
        <dbReference type="EMBL" id="GAA4009763.1"/>
    </source>
</evidence>
<dbReference type="PROSITE" id="PS51257">
    <property type="entry name" value="PROKAR_LIPOPROTEIN"/>
    <property type="match status" value="1"/>
</dbReference>
<accession>A0ABP7SC97</accession>
<comment type="caution">
    <text evidence="2">The sequence shown here is derived from an EMBL/GenBank/DDBJ whole genome shotgun (WGS) entry which is preliminary data.</text>
</comment>
<dbReference type="Proteomes" id="UP001501747">
    <property type="component" value="Unassembled WGS sequence"/>
</dbReference>
<keyword evidence="3" id="KW-1185">Reference proteome</keyword>
<reference evidence="3" key="1">
    <citation type="journal article" date="2019" name="Int. J. Syst. Evol. Microbiol.">
        <title>The Global Catalogue of Microorganisms (GCM) 10K type strain sequencing project: providing services to taxonomists for standard genome sequencing and annotation.</title>
        <authorList>
            <consortium name="The Broad Institute Genomics Platform"/>
            <consortium name="The Broad Institute Genome Sequencing Center for Infectious Disease"/>
            <person name="Wu L."/>
            <person name="Ma J."/>
        </authorList>
    </citation>
    <scope>NUCLEOTIDE SEQUENCE [LARGE SCALE GENOMIC DNA]</scope>
    <source>
        <strain evidence="3">JCM 17342</strain>
    </source>
</reference>